<name>A0A919SAE6_9ACTN</name>
<proteinExistence type="predicted"/>
<comment type="caution">
    <text evidence="1">The sequence shown here is derived from an EMBL/GenBank/DDBJ whole genome shotgun (WGS) entry which is preliminary data.</text>
</comment>
<gene>
    <name evidence="1" type="ORF">Aau02nite_26790</name>
</gene>
<evidence type="ECO:0000313" key="2">
    <source>
        <dbReference type="Proteomes" id="UP000681340"/>
    </source>
</evidence>
<dbReference type="AlphaFoldDB" id="A0A919SAE6"/>
<reference evidence="1" key="1">
    <citation type="submission" date="2021-03" db="EMBL/GenBank/DDBJ databases">
        <title>Whole genome shotgun sequence of Actinoplanes auranticolor NBRC 12245.</title>
        <authorList>
            <person name="Komaki H."/>
            <person name="Tamura T."/>
        </authorList>
    </citation>
    <scope>NUCLEOTIDE SEQUENCE</scope>
    <source>
        <strain evidence="1">NBRC 12245</strain>
    </source>
</reference>
<sequence>MAIPESVLTLSSVPEIDYVDRFTLATDVHASPEQWARAMFGDVPGPGELFIWRVLLGLRLSRRPGPATVAGWRIGGHGEDWIRLEAASWFLSANLLVQTGDAQVSLVTLLHYGRRPAGAVWPPLSAVHRRLVPRVLRDAEARIRRGGVR</sequence>
<organism evidence="1 2">
    <name type="scientific">Actinoplanes auranticolor</name>
    <dbReference type="NCBI Taxonomy" id="47988"/>
    <lineage>
        <taxon>Bacteria</taxon>
        <taxon>Bacillati</taxon>
        <taxon>Actinomycetota</taxon>
        <taxon>Actinomycetes</taxon>
        <taxon>Micromonosporales</taxon>
        <taxon>Micromonosporaceae</taxon>
        <taxon>Actinoplanes</taxon>
    </lineage>
</organism>
<dbReference type="RefSeq" id="WP_212988677.1">
    <property type="nucleotide sequence ID" value="NZ_BAABEA010000019.1"/>
</dbReference>
<dbReference type="Proteomes" id="UP000681340">
    <property type="component" value="Unassembled WGS sequence"/>
</dbReference>
<dbReference type="EMBL" id="BOQL01000021">
    <property type="protein sequence ID" value="GIM67299.1"/>
    <property type="molecule type" value="Genomic_DNA"/>
</dbReference>
<accession>A0A919SAE6</accession>
<evidence type="ECO:0000313" key="1">
    <source>
        <dbReference type="EMBL" id="GIM67299.1"/>
    </source>
</evidence>
<keyword evidence="2" id="KW-1185">Reference proteome</keyword>
<protein>
    <submittedName>
        <fullName evidence="1">Uncharacterized protein</fullName>
    </submittedName>
</protein>